<accession>A0A388LP37</accession>
<dbReference type="InterPro" id="IPR008630">
    <property type="entry name" value="Glyco_trans_34"/>
</dbReference>
<keyword evidence="5" id="KW-0812">Transmembrane</keyword>
<dbReference type="OMA" id="EERFHIN"/>
<dbReference type="Gene3D" id="3.90.550.10">
    <property type="entry name" value="Spore Coat Polysaccharide Biosynthesis Protein SpsA, Chain A"/>
    <property type="match status" value="1"/>
</dbReference>
<comment type="caution">
    <text evidence="6">The sequence shown here is derived from an EMBL/GenBank/DDBJ whole genome shotgun (WGS) entry which is preliminary data.</text>
</comment>
<dbReference type="PANTHER" id="PTHR31311:SF44">
    <property type="entry name" value="GLYCOSYLTRANSFERASE 2-RELATED"/>
    <property type="match status" value="1"/>
</dbReference>
<dbReference type="Gramene" id="GBG84088">
    <property type="protein sequence ID" value="GBG84088"/>
    <property type="gene ID" value="CBR_g37963"/>
</dbReference>
<dbReference type="PANTHER" id="PTHR31311">
    <property type="entry name" value="XYLOGLUCAN 6-XYLOSYLTRANSFERASE 5-RELATED-RELATED"/>
    <property type="match status" value="1"/>
</dbReference>
<keyword evidence="5" id="KW-0472">Membrane</keyword>
<evidence type="ECO:0000256" key="3">
    <source>
        <dbReference type="ARBA" id="ARBA00022676"/>
    </source>
</evidence>
<evidence type="ECO:0008006" key="8">
    <source>
        <dbReference type="Google" id="ProtNLM"/>
    </source>
</evidence>
<dbReference type="GO" id="GO:0016757">
    <property type="term" value="F:glycosyltransferase activity"/>
    <property type="evidence" value="ECO:0007669"/>
    <property type="project" value="UniProtKB-KW"/>
</dbReference>
<feature type="transmembrane region" description="Helical" evidence="5">
    <location>
        <begin position="20"/>
        <end position="40"/>
    </location>
</feature>
<comment type="subcellular location">
    <subcellularLocation>
        <location evidence="1">Golgi apparatus membrane</location>
        <topology evidence="1">Single-pass type II membrane protein</topology>
    </subcellularLocation>
</comment>
<keyword evidence="3" id="KW-0328">Glycosyltransferase</keyword>
<organism evidence="6 7">
    <name type="scientific">Chara braunii</name>
    <name type="common">Braun's stonewort</name>
    <dbReference type="NCBI Taxonomy" id="69332"/>
    <lineage>
        <taxon>Eukaryota</taxon>
        <taxon>Viridiplantae</taxon>
        <taxon>Streptophyta</taxon>
        <taxon>Charophyceae</taxon>
        <taxon>Charales</taxon>
        <taxon>Characeae</taxon>
        <taxon>Chara</taxon>
    </lineage>
</organism>
<sequence length="370" mass="43225">MSGTAFPWDKNKRRGSSSTLWDVVRTLVAAMMVLMVVRWWCFGAVLPFSFHSGLPSPKRLLWSQQTLAPVSTKAFGMAERNPRVLMISASQAFCGTSLGDNNIMKSLKNKADYARRHGMDTWFSLELLVDPAYHRLRNKILLIRHVLRTQRNYDWYIWIDSDAMITDMNFRIPWEQYRGYSLVMWGDGPSLDTEPHFTRSLNTGVVFYRNDYYSRNFLDEMVKLWDSNPNQTELHSKVTGYIKGMTSFLCDQATVLYLLVTQKEQWINRVYLEERFHINRYWKPSAFELDSFMEPDAWKGDGNSPPFVVHFCGCSLCFKKFTDDFEECQRQHERAFNFANNQIIREFGFMHRNLSSSEVVPIHSAQTAQG</sequence>
<protein>
    <recommendedName>
        <fullName evidence="8">GT34-family glycosyltransferase</fullName>
    </recommendedName>
</protein>
<evidence type="ECO:0000313" key="6">
    <source>
        <dbReference type="EMBL" id="GBG84088.1"/>
    </source>
</evidence>
<comment type="similarity">
    <text evidence="2">Belongs to the glycosyltransferase 34 family.</text>
</comment>
<dbReference type="GO" id="GO:0000139">
    <property type="term" value="C:Golgi membrane"/>
    <property type="evidence" value="ECO:0007669"/>
    <property type="project" value="UniProtKB-SubCell"/>
</dbReference>
<proteinExistence type="inferred from homology"/>
<evidence type="ECO:0000256" key="1">
    <source>
        <dbReference type="ARBA" id="ARBA00004323"/>
    </source>
</evidence>
<evidence type="ECO:0000256" key="5">
    <source>
        <dbReference type="SAM" id="Phobius"/>
    </source>
</evidence>
<dbReference type="Pfam" id="PF05637">
    <property type="entry name" value="Glyco_transf_34"/>
    <property type="match status" value="1"/>
</dbReference>
<dbReference type="OrthoDB" id="205108at2759"/>
<keyword evidence="7" id="KW-1185">Reference proteome</keyword>
<gene>
    <name evidence="6" type="ORF">CBR_g37963</name>
</gene>
<name>A0A388LP37_CHABU</name>
<reference evidence="6 7" key="1">
    <citation type="journal article" date="2018" name="Cell">
        <title>The Chara Genome: Secondary Complexity and Implications for Plant Terrestrialization.</title>
        <authorList>
            <person name="Nishiyama T."/>
            <person name="Sakayama H."/>
            <person name="Vries J.D."/>
            <person name="Buschmann H."/>
            <person name="Saint-Marcoux D."/>
            <person name="Ullrich K.K."/>
            <person name="Haas F.B."/>
            <person name="Vanderstraeten L."/>
            <person name="Becker D."/>
            <person name="Lang D."/>
            <person name="Vosolsobe S."/>
            <person name="Rombauts S."/>
            <person name="Wilhelmsson P.K.I."/>
            <person name="Janitza P."/>
            <person name="Kern R."/>
            <person name="Heyl A."/>
            <person name="Rumpler F."/>
            <person name="Villalobos L.I.A.C."/>
            <person name="Clay J.M."/>
            <person name="Skokan R."/>
            <person name="Toyoda A."/>
            <person name="Suzuki Y."/>
            <person name="Kagoshima H."/>
            <person name="Schijlen E."/>
            <person name="Tajeshwar N."/>
            <person name="Catarino B."/>
            <person name="Hetherington A.J."/>
            <person name="Saltykova A."/>
            <person name="Bonnot C."/>
            <person name="Breuninger H."/>
            <person name="Symeonidi A."/>
            <person name="Radhakrishnan G.V."/>
            <person name="Van Nieuwerburgh F."/>
            <person name="Deforce D."/>
            <person name="Chang C."/>
            <person name="Karol K.G."/>
            <person name="Hedrich R."/>
            <person name="Ulvskov P."/>
            <person name="Glockner G."/>
            <person name="Delwiche C.F."/>
            <person name="Petrasek J."/>
            <person name="Van de Peer Y."/>
            <person name="Friml J."/>
            <person name="Beilby M."/>
            <person name="Dolan L."/>
            <person name="Kohara Y."/>
            <person name="Sugano S."/>
            <person name="Fujiyama A."/>
            <person name="Delaux P.-M."/>
            <person name="Quint M."/>
            <person name="TheiBen G."/>
            <person name="Hagemann M."/>
            <person name="Harholt J."/>
            <person name="Dunand C."/>
            <person name="Zachgo S."/>
            <person name="Langdale J."/>
            <person name="Maumus F."/>
            <person name="Straeten D.V.D."/>
            <person name="Gould S.B."/>
            <person name="Rensing S.A."/>
        </authorList>
    </citation>
    <scope>NUCLEOTIDE SEQUENCE [LARGE SCALE GENOMIC DNA]</scope>
    <source>
        <strain evidence="6 7">S276</strain>
    </source>
</reference>
<dbReference type="STRING" id="69332.A0A388LP37"/>
<keyword evidence="4" id="KW-0808">Transferase</keyword>
<dbReference type="Proteomes" id="UP000265515">
    <property type="component" value="Unassembled WGS sequence"/>
</dbReference>
<dbReference type="EMBL" id="BFEA01000463">
    <property type="protein sequence ID" value="GBG84088.1"/>
    <property type="molecule type" value="Genomic_DNA"/>
</dbReference>
<dbReference type="InterPro" id="IPR029044">
    <property type="entry name" value="Nucleotide-diphossugar_trans"/>
</dbReference>
<evidence type="ECO:0000313" key="7">
    <source>
        <dbReference type="Proteomes" id="UP000265515"/>
    </source>
</evidence>
<evidence type="ECO:0000256" key="2">
    <source>
        <dbReference type="ARBA" id="ARBA00005664"/>
    </source>
</evidence>
<keyword evidence="5" id="KW-1133">Transmembrane helix</keyword>
<evidence type="ECO:0000256" key="4">
    <source>
        <dbReference type="ARBA" id="ARBA00022679"/>
    </source>
</evidence>
<dbReference type="AlphaFoldDB" id="A0A388LP37"/>